<evidence type="ECO:0000256" key="4">
    <source>
        <dbReference type="ARBA" id="ARBA00029447"/>
    </source>
</evidence>
<dbReference type="SMART" id="SM00283">
    <property type="entry name" value="MA"/>
    <property type="match status" value="1"/>
</dbReference>
<reference evidence="10" key="1">
    <citation type="submission" date="2022-04" db="EMBL/GenBank/DDBJ databases">
        <title>Desulfatitalea alkaliphila sp. nov., a novel anaerobic sulfate-reducing bacterium isolated from terrestrial mud volcano, Taman Peninsula, Russia.</title>
        <authorList>
            <person name="Khomyakova M.A."/>
            <person name="Merkel A.Y."/>
            <person name="Slobodkin A.I."/>
        </authorList>
    </citation>
    <scope>NUCLEOTIDE SEQUENCE</scope>
    <source>
        <strain evidence="10">M08but</strain>
    </source>
</reference>
<sequence>MQRIKNLKIHTKLLAGFGIMLLFMGVVGYIGFHSAGGVHHNLAQIYTIHMPGIDYLIEADRDLQQLLVAERSMLFTDPQSPLFKGFVEEYETNLRQAQERFDQYKSLAFTSAEKKLIADHEKARAEWAPVSRKVLELVRKGTPEAIDQAEALSAGDAKKRFEAMRDPIDQLTELALGLAQQASQQAESTYKSGKMLQGVSLALAVAAGLLLAWFIGRMVTRPVNAMVEGLQDIAQGEGDLTKRLDSSAKDELGHLAYWFNAFMDKLQSLIKEMAQNATTLHNSANTLAELSAHMSASAEDVSGKSDTVASAVEEMSTNIGNVAAAMEQSSTNTNVVASSAEEMSSTINEIAQNAEKARTISDQAVSTTRESSAQMGALGQAAMDVGKVVETITDISEQVNLLALNATIEAARAGEAGKGFAVVANEIKELAKQTANATQEIKGKIANIQESTNGAVTGIDEISGVIKTINDIVGTIAAAVEEQSTATQEIAGNIAQISTGIQEVNENVGQSSTVASQISQEILAVNQASSEMASGSGQVKNSAEDLLGISQKLTAVVNSFKV</sequence>
<proteinExistence type="inferred from homology"/>
<keyword evidence="3 5" id="KW-0807">Transducer</keyword>
<dbReference type="Proteomes" id="UP001165427">
    <property type="component" value="Unassembled WGS sequence"/>
</dbReference>
<dbReference type="RefSeq" id="WP_246902922.1">
    <property type="nucleotide sequence ID" value="NZ_JALJRB010000002.1"/>
</dbReference>
<evidence type="ECO:0000313" key="11">
    <source>
        <dbReference type="Proteomes" id="UP001165427"/>
    </source>
</evidence>
<keyword evidence="2" id="KW-0997">Cell inner membrane</keyword>
<dbReference type="PANTHER" id="PTHR32089">
    <property type="entry name" value="METHYL-ACCEPTING CHEMOTAXIS PROTEIN MCPB"/>
    <property type="match status" value="1"/>
</dbReference>
<evidence type="ECO:0000313" key="10">
    <source>
        <dbReference type="EMBL" id="MCJ8499554.1"/>
    </source>
</evidence>
<feature type="domain" description="T-SNARE coiled-coil homology" evidence="8">
    <location>
        <begin position="459"/>
        <end position="511"/>
    </location>
</feature>
<dbReference type="Gene3D" id="1.10.8.500">
    <property type="entry name" value="HAMP domain in histidine kinase"/>
    <property type="match status" value="1"/>
</dbReference>
<dbReference type="EMBL" id="JALJRB010000002">
    <property type="protein sequence ID" value="MCJ8499554.1"/>
    <property type="molecule type" value="Genomic_DNA"/>
</dbReference>
<evidence type="ECO:0000259" key="7">
    <source>
        <dbReference type="PROSITE" id="PS50111"/>
    </source>
</evidence>
<feature type="domain" description="Methyl-accepting transducer" evidence="7">
    <location>
        <begin position="290"/>
        <end position="519"/>
    </location>
</feature>
<dbReference type="InterPro" id="IPR003660">
    <property type="entry name" value="HAMP_dom"/>
</dbReference>
<evidence type="ECO:0000256" key="2">
    <source>
        <dbReference type="ARBA" id="ARBA00022519"/>
    </source>
</evidence>
<dbReference type="PANTHER" id="PTHR32089:SF112">
    <property type="entry name" value="LYSOZYME-LIKE PROTEIN-RELATED"/>
    <property type="match status" value="1"/>
</dbReference>
<dbReference type="InterPro" id="IPR004090">
    <property type="entry name" value="Chemotax_Me-accpt_rcpt"/>
</dbReference>
<dbReference type="CDD" id="cd06225">
    <property type="entry name" value="HAMP"/>
    <property type="match status" value="1"/>
</dbReference>
<name>A0AA41R0C4_9BACT</name>
<gene>
    <name evidence="10" type="ORF">MRX98_03130</name>
</gene>
<dbReference type="PRINTS" id="PR00260">
    <property type="entry name" value="CHEMTRNSDUCR"/>
</dbReference>
<dbReference type="AlphaFoldDB" id="A0AA41R0C4"/>
<dbReference type="PROSITE" id="PS50885">
    <property type="entry name" value="HAMP"/>
    <property type="match status" value="1"/>
</dbReference>
<comment type="similarity">
    <text evidence="4">Belongs to the methyl-accepting chemotaxis (MCP) protein family.</text>
</comment>
<keyword evidence="6" id="KW-1133">Transmembrane helix</keyword>
<dbReference type="PROSITE" id="PS50111">
    <property type="entry name" value="CHEMOTAXIS_TRANSDUC_2"/>
    <property type="match status" value="1"/>
</dbReference>
<feature type="transmembrane region" description="Helical" evidence="6">
    <location>
        <begin position="12"/>
        <end position="32"/>
    </location>
</feature>
<dbReference type="GO" id="GO:0004888">
    <property type="term" value="F:transmembrane signaling receptor activity"/>
    <property type="evidence" value="ECO:0007669"/>
    <property type="project" value="InterPro"/>
</dbReference>
<comment type="subcellular location">
    <subcellularLocation>
        <location evidence="1">Cell inner membrane</location>
        <topology evidence="1">Multi-pass membrane protein</topology>
    </subcellularLocation>
</comment>
<protein>
    <submittedName>
        <fullName evidence="10">Methyl-accepting chemotaxis protein</fullName>
    </submittedName>
</protein>
<dbReference type="InterPro" id="IPR004089">
    <property type="entry name" value="MCPsignal_dom"/>
</dbReference>
<dbReference type="SUPFAM" id="SSF58104">
    <property type="entry name" value="Methyl-accepting chemotaxis protein (MCP) signaling domain"/>
    <property type="match status" value="1"/>
</dbReference>
<accession>A0AA41R0C4</accession>
<keyword evidence="6" id="KW-0472">Membrane</keyword>
<dbReference type="GO" id="GO:0005886">
    <property type="term" value="C:plasma membrane"/>
    <property type="evidence" value="ECO:0007669"/>
    <property type="project" value="UniProtKB-SubCell"/>
</dbReference>
<feature type="domain" description="HAMP" evidence="9">
    <location>
        <begin position="217"/>
        <end position="271"/>
    </location>
</feature>
<dbReference type="InterPro" id="IPR000727">
    <property type="entry name" value="T_SNARE_dom"/>
</dbReference>
<dbReference type="SMART" id="SM00304">
    <property type="entry name" value="HAMP"/>
    <property type="match status" value="1"/>
</dbReference>
<dbReference type="Pfam" id="PF12729">
    <property type="entry name" value="4HB_MCP_1"/>
    <property type="match status" value="1"/>
</dbReference>
<evidence type="ECO:0000256" key="1">
    <source>
        <dbReference type="ARBA" id="ARBA00004429"/>
    </source>
</evidence>
<dbReference type="GO" id="GO:0006935">
    <property type="term" value="P:chemotaxis"/>
    <property type="evidence" value="ECO:0007669"/>
    <property type="project" value="InterPro"/>
</dbReference>
<dbReference type="Gene3D" id="1.10.287.950">
    <property type="entry name" value="Methyl-accepting chemotaxis protein"/>
    <property type="match status" value="1"/>
</dbReference>
<dbReference type="PROSITE" id="PS50192">
    <property type="entry name" value="T_SNARE"/>
    <property type="match status" value="1"/>
</dbReference>
<evidence type="ECO:0000256" key="6">
    <source>
        <dbReference type="SAM" id="Phobius"/>
    </source>
</evidence>
<evidence type="ECO:0000259" key="8">
    <source>
        <dbReference type="PROSITE" id="PS50192"/>
    </source>
</evidence>
<dbReference type="InterPro" id="IPR024478">
    <property type="entry name" value="HlyB_4HB_MCP"/>
</dbReference>
<organism evidence="10 11">
    <name type="scientific">Desulfatitalea alkaliphila</name>
    <dbReference type="NCBI Taxonomy" id="2929485"/>
    <lineage>
        <taxon>Bacteria</taxon>
        <taxon>Pseudomonadati</taxon>
        <taxon>Thermodesulfobacteriota</taxon>
        <taxon>Desulfobacteria</taxon>
        <taxon>Desulfobacterales</taxon>
        <taxon>Desulfosarcinaceae</taxon>
        <taxon>Desulfatitalea</taxon>
    </lineage>
</organism>
<keyword evidence="11" id="KW-1185">Reference proteome</keyword>
<evidence type="ECO:0000256" key="5">
    <source>
        <dbReference type="PROSITE-ProRule" id="PRU00284"/>
    </source>
</evidence>
<dbReference type="GO" id="GO:0007165">
    <property type="term" value="P:signal transduction"/>
    <property type="evidence" value="ECO:0007669"/>
    <property type="project" value="UniProtKB-KW"/>
</dbReference>
<dbReference type="Pfam" id="PF00015">
    <property type="entry name" value="MCPsignal"/>
    <property type="match status" value="1"/>
</dbReference>
<comment type="caution">
    <text evidence="10">The sequence shown here is derived from an EMBL/GenBank/DDBJ whole genome shotgun (WGS) entry which is preliminary data.</text>
</comment>
<evidence type="ECO:0000256" key="3">
    <source>
        <dbReference type="ARBA" id="ARBA00023224"/>
    </source>
</evidence>
<keyword evidence="2" id="KW-1003">Cell membrane</keyword>
<dbReference type="Pfam" id="PF00672">
    <property type="entry name" value="HAMP"/>
    <property type="match status" value="1"/>
</dbReference>
<keyword evidence="6" id="KW-0812">Transmembrane</keyword>
<evidence type="ECO:0000259" key="9">
    <source>
        <dbReference type="PROSITE" id="PS50885"/>
    </source>
</evidence>